<gene>
    <name evidence="2" type="ORF">SAMN05216195_115206</name>
</gene>
<dbReference type="EMBL" id="FOFT01000015">
    <property type="protein sequence ID" value="SES46791.1"/>
    <property type="molecule type" value="Genomic_DNA"/>
</dbReference>
<dbReference type="AlphaFoldDB" id="A0A1H9XL19"/>
<dbReference type="Proteomes" id="UP000199028">
    <property type="component" value="Unassembled WGS sequence"/>
</dbReference>
<organism evidence="2 3">
    <name type="scientific">Lentzea flaviverrucosa</name>
    <dbReference type="NCBI Taxonomy" id="200379"/>
    <lineage>
        <taxon>Bacteria</taxon>
        <taxon>Bacillati</taxon>
        <taxon>Actinomycetota</taxon>
        <taxon>Actinomycetes</taxon>
        <taxon>Pseudonocardiales</taxon>
        <taxon>Pseudonocardiaceae</taxon>
        <taxon>Lentzea</taxon>
    </lineage>
</organism>
<feature type="transmembrane region" description="Helical" evidence="1">
    <location>
        <begin position="46"/>
        <end position="68"/>
    </location>
</feature>
<evidence type="ECO:0000256" key="1">
    <source>
        <dbReference type="SAM" id="Phobius"/>
    </source>
</evidence>
<reference evidence="3" key="1">
    <citation type="submission" date="2016-10" db="EMBL/GenBank/DDBJ databases">
        <authorList>
            <person name="Varghese N."/>
            <person name="Submissions S."/>
        </authorList>
    </citation>
    <scope>NUCLEOTIDE SEQUENCE [LARGE SCALE GENOMIC DNA]</scope>
    <source>
        <strain evidence="3">CGMCC 4.578</strain>
    </source>
</reference>
<accession>A0A1H9XL19</accession>
<keyword evidence="1" id="KW-0812">Transmembrane</keyword>
<dbReference type="OrthoDB" id="3363827at2"/>
<evidence type="ECO:0000313" key="3">
    <source>
        <dbReference type="Proteomes" id="UP000199028"/>
    </source>
</evidence>
<name>A0A1H9XL19_9PSEU</name>
<proteinExistence type="predicted"/>
<sequence length="179" mass="19138">MNRFSLGLLGFVLLVAGGAAVAVHLGRVPQVDRNAPVLPGTALPPAWVLWVVAAAAVVIALLCLRWLAAQIPRRKVASWRWADEAGTTRITTATAAAPFAEEVTTYPGVRKVEAALTGPHTAPRLALVVRAHGDADLRGIRRRIDDEGLPRLREALGTPDLHATVEFRMSASKAVARTH</sequence>
<protein>
    <recommendedName>
        <fullName evidence="4">Alkaline shock response membrane anchor protein AmaP</fullName>
    </recommendedName>
</protein>
<dbReference type="RefSeq" id="WP_090070878.1">
    <property type="nucleotide sequence ID" value="NZ_FOFT01000015.1"/>
</dbReference>
<keyword evidence="1" id="KW-0472">Membrane</keyword>
<keyword evidence="1" id="KW-1133">Transmembrane helix</keyword>
<keyword evidence="3" id="KW-1185">Reference proteome</keyword>
<evidence type="ECO:0000313" key="2">
    <source>
        <dbReference type="EMBL" id="SES46791.1"/>
    </source>
</evidence>
<evidence type="ECO:0008006" key="4">
    <source>
        <dbReference type="Google" id="ProtNLM"/>
    </source>
</evidence>